<dbReference type="Pfam" id="PF04519">
    <property type="entry name" value="Bactofilin"/>
    <property type="match status" value="1"/>
</dbReference>
<dbReference type="InterPro" id="IPR007607">
    <property type="entry name" value="BacA/B"/>
</dbReference>
<proteinExistence type="inferred from homology"/>
<dbReference type="EMBL" id="CP020472">
    <property type="protein sequence ID" value="ARD21097.1"/>
    <property type="molecule type" value="Genomic_DNA"/>
</dbReference>
<keyword evidence="4" id="KW-1185">Reference proteome</keyword>
<feature type="compositionally biased region" description="Low complexity" evidence="2">
    <location>
        <begin position="436"/>
        <end position="452"/>
    </location>
</feature>
<dbReference type="Proteomes" id="UP000191820">
    <property type="component" value="Chromosome"/>
</dbReference>
<dbReference type="PANTHER" id="PTHR35024:SF4">
    <property type="entry name" value="POLYMER-FORMING CYTOSKELETAL PROTEIN"/>
    <property type="match status" value="1"/>
</dbReference>
<evidence type="ECO:0000256" key="2">
    <source>
        <dbReference type="SAM" id="MobiDB-lite"/>
    </source>
</evidence>
<dbReference type="RefSeq" id="WP_080914928.1">
    <property type="nucleotide sequence ID" value="NZ_CANMJJ010000015.1"/>
</dbReference>
<name>A0ABM6JHY1_9GAMM</name>
<reference evidence="3 4" key="1">
    <citation type="submission" date="2017-03" db="EMBL/GenBank/DDBJ databases">
        <title>Genome sequencing of Shewanella japonica KCTC 22435.</title>
        <authorList>
            <person name="Kim K.M."/>
        </authorList>
    </citation>
    <scope>NUCLEOTIDE SEQUENCE [LARGE SCALE GENOMIC DNA]</scope>
    <source>
        <strain evidence="3 4">KCTC 22435</strain>
    </source>
</reference>
<organism evidence="3 4">
    <name type="scientific">Shewanella japonica</name>
    <dbReference type="NCBI Taxonomy" id="93973"/>
    <lineage>
        <taxon>Bacteria</taxon>
        <taxon>Pseudomonadati</taxon>
        <taxon>Pseudomonadota</taxon>
        <taxon>Gammaproteobacteria</taxon>
        <taxon>Alteromonadales</taxon>
        <taxon>Shewanellaceae</taxon>
        <taxon>Shewanella</taxon>
    </lineage>
</organism>
<dbReference type="PANTHER" id="PTHR35024">
    <property type="entry name" value="HYPOTHETICAL CYTOSOLIC PROTEIN"/>
    <property type="match status" value="1"/>
</dbReference>
<accession>A0ABM6JHY1</accession>
<evidence type="ECO:0008006" key="5">
    <source>
        <dbReference type="Google" id="ProtNLM"/>
    </source>
</evidence>
<gene>
    <name evidence="3" type="ORF">SJ2017_0761</name>
</gene>
<evidence type="ECO:0000256" key="1">
    <source>
        <dbReference type="ARBA" id="ARBA00044755"/>
    </source>
</evidence>
<evidence type="ECO:0000313" key="4">
    <source>
        <dbReference type="Proteomes" id="UP000191820"/>
    </source>
</evidence>
<evidence type="ECO:0000313" key="3">
    <source>
        <dbReference type="EMBL" id="ARD21097.1"/>
    </source>
</evidence>
<sequence>MNNKGNGVTFIGPETSLDGEMTVKGPALIAGQVKGVIRSTDQVKIEVGGEIDGELYCQELRVCGVFKGKLHCNSLVIVSSGVVEGDVSSHKMEIYDGGQFLGARTKGPEQGVLPELAADEQPVAPYSQPFNDEPAYASPKPEAPIAEAPIAQAAKVSNVNVMAEPITNVAVDTPKVKTEIKPDVTPEIKPEFVADEMTVKTEVKSEKPAQAQEIRTPAPLNSVPESEPMPAPKPMSKLEIKPQPNPQAQLAAKAAAEKAQQKKSGATKFVVAGVVLAAAAAGAVVIKPELGEAVMAKINSTTNTQSAKSEPAVEDASIANVETTAAVEVIDAETALAELDQAAAAKAVEAEAATELVADVSETSSDSVDESINETLADEQADLLAELEGVDSELTADINTEADDIVESAAASVEDDKTKVDSLLADLLAEERADSTEATEATEEATTTAGNL</sequence>
<comment type="similarity">
    <text evidence="1">Belongs to the bactofilin family.</text>
</comment>
<protein>
    <recommendedName>
        <fullName evidence="5">Polymer-forming cytoskeletal protein</fullName>
    </recommendedName>
</protein>
<feature type="region of interest" description="Disordered" evidence="2">
    <location>
        <begin position="431"/>
        <end position="452"/>
    </location>
</feature>